<dbReference type="Gene3D" id="1.10.10.10">
    <property type="entry name" value="Winged helix-like DNA-binding domain superfamily/Winged helix DNA-binding domain"/>
    <property type="match status" value="1"/>
</dbReference>
<dbReference type="PANTHER" id="PTHR43537:SF49">
    <property type="entry name" value="TRANSCRIPTIONAL REGULATORY PROTEIN"/>
    <property type="match status" value="1"/>
</dbReference>
<evidence type="ECO:0000259" key="4">
    <source>
        <dbReference type="SMART" id="SM00895"/>
    </source>
</evidence>
<protein>
    <submittedName>
        <fullName evidence="5">DNA-binding GntR family transcriptional regulator</fullName>
    </submittedName>
</protein>
<evidence type="ECO:0000256" key="3">
    <source>
        <dbReference type="ARBA" id="ARBA00023163"/>
    </source>
</evidence>
<dbReference type="Proteomes" id="UP001620514">
    <property type="component" value="Unassembled WGS sequence"/>
</dbReference>
<keyword evidence="3" id="KW-0804">Transcription</keyword>
<dbReference type="InterPro" id="IPR011711">
    <property type="entry name" value="GntR_C"/>
</dbReference>
<proteinExistence type="predicted"/>
<organism evidence="5 6">
    <name type="scientific">Caballeronia udeis</name>
    <dbReference type="NCBI Taxonomy" id="1232866"/>
    <lineage>
        <taxon>Bacteria</taxon>
        <taxon>Pseudomonadati</taxon>
        <taxon>Pseudomonadota</taxon>
        <taxon>Betaproteobacteria</taxon>
        <taxon>Burkholderiales</taxon>
        <taxon>Burkholderiaceae</taxon>
        <taxon>Caballeronia</taxon>
    </lineage>
</organism>
<gene>
    <name evidence="5" type="ORF">ABH943_004215</name>
</gene>
<dbReference type="GO" id="GO:0003677">
    <property type="term" value="F:DNA binding"/>
    <property type="evidence" value="ECO:0007669"/>
    <property type="project" value="UniProtKB-KW"/>
</dbReference>
<dbReference type="SUPFAM" id="SSF46785">
    <property type="entry name" value="Winged helix' DNA-binding domain"/>
    <property type="match status" value="1"/>
</dbReference>
<dbReference type="EMBL" id="JBIYDN010000013">
    <property type="protein sequence ID" value="MFK4444193.1"/>
    <property type="molecule type" value="Genomic_DNA"/>
</dbReference>
<dbReference type="SMART" id="SM00895">
    <property type="entry name" value="FCD"/>
    <property type="match status" value="1"/>
</dbReference>
<sequence>MSRSPIREALITLENEGLVVGRLNKAVTVRNPSADEIKQIYTIRAALEGIAARWAAEKATLALVGHLRSNAETLNQHTIAIEDGGNLDAVAPGIAFHMAIAEVAGSAELNVVLQNFNNKIQLVMRAGLATLTRRRAEEVHKEHLAIIDAIEKRDADRAESLAVAHVRGALDRIVYQSPSF</sequence>
<dbReference type="InterPro" id="IPR036390">
    <property type="entry name" value="WH_DNA-bd_sf"/>
</dbReference>
<keyword evidence="6" id="KW-1185">Reference proteome</keyword>
<feature type="domain" description="GntR C-terminal" evidence="4">
    <location>
        <begin position="39"/>
        <end position="168"/>
    </location>
</feature>
<dbReference type="InterPro" id="IPR008920">
    <property type="entry name" value="TF_FadR/GntR_C"/>
</dbReference>
<dbReference type="PANTHER" id="PTHR43537">
    <property type="entry name" value="TRANSCRIPTIONAL REGULATOR, GNTR FAMILY"/>
    <property type="match status" value="1"/>
</dbReference>
<keyword evidence="1" id="KW-0805">Transcription regulation</keyword>
<evidence type="ECO:0000313" key="6">
    <source>
        <dbReference type="Proteomes" id="UP001620514"/>
    </source>
</evidence>
<dbReference type="SUPFAM" id="SSF48008">
    <property type="entry name" value="GntR ligand-binding domain-like"/>
    <property type="match status" value="1"/>
</dbReference>
<comment type="caution">
    <text evidence="5">The sequence shown here is derived from an EMBL/GenBank/DDBJ whole genome shotgun (WGS) entry which is preliminary data.</text>
</comment>
<evidence type="ECO:0000256" key="1">
    <source>
        <dbReference type="ARBA" id="ARBA00023015"/>
    </source>
</evidence>
<name>A0ABW8MKJ5_9BURK</name>
<keyword evidence="2 5" id="KW-0238">DNA-binding</keyword>
<dbReference type="Gene3D" id="1.20.120.530">
    <property type="entry name" value="GntR ligand-binding domain-like"/>
    <property type="match status" value="1"/>
</dbReference>
<accession>A0ABW8MKJ5</accession>
<dbReference type="Pfam" id="PF07729">
    <property type="entry name" value="FCD"/>
    <property type="match status" value="1"/>
</dbReference>
<dbReference type="InterPro" id="IPR036388">
    <property type="entry name" value="WH-like_DNA-bd_sf"/>
</dbReference>
<reference evidence="5 6" key="1">
    <citation type="submission" date="2024-11" db="EMBL/GenBank/DDBJ databases">
        <title>Using genomics to understand microbial adaptation to soil warming.</title>
        <authorList>
            <person name="Deangelis K.M. PhD."/>
        </authorList>
    </citation>
    <scope>NUCLEOTIDE SEQUENCE [LARGE SCALE GENOMIC DNA]</scope>
    <source>
        <strain evidence="5 6">GAS97</strain>
    </source>
</reference>
<evidence type="ECO:0000313" key="5">
    <source>
        <dbReference type="EMBL" id="MFK4444193.1"/>
    </source>
</evidence>
<evidence type="ECO:0000256" key="2">
    <source>
        <dbReference type="ARBA" id="ARBA00023125"/>
    </source>
</evidence>